<reference evidence="1 2" key="1">
    <citation type="submission" date="2020-03" db="EMBL/GenBank/DDBJ databases">
        <authorList>
            <person name="Ni P."/>
            <person name="Yin Y."/>
        </authorList>
    </citation>
    <scope>NUCLEOTIDE SEQUENCE [LARGE SCALE GENOMIC DNA]</scope>
</reference>
<sequence length="116" mass="13673">MKYVRYTEFNDNEGETWHRFIPMTDPCLDKFLDVMKLVEDDPEEAYSIEVDANGKLVQYDESYVKVLVDEAAMYMSGYMNMYAVCNINEKLFEWVADVENDVEAVCEMLYKMGWAK</sequence>
<name>A0A6H0X9X8_9CAUD</name>
<proteinExistence type="predicted"/>
<protein>
    <submittedName>
        <fullName evidence="1">Uncharacterized protein</fullName>
    </submittedName>
</protein>
<dbReference type="EMBL" id="MT135026">
    <property type="protein sequence ID" value="QIW91221.1"/>
    <property type="molecule type" value="Genomic_DNA"/>
</dbReference>
<dbReference type="Proteomes" id="UP000502092">
    <property type="component" value="Segment"/>
</dbReference>
<evidence type="ECO:0000313" key="2">
    <source>
        <dbReference type="Proteomes" id="UP000502092"/>
    </source>
</evidence>
<organism evidence="1 2">
    <name type="scientific">Vibrio phage V09</name>
    <dbReference type="NCBI Taxonomy" id="2724327"/>
    <lineage>
        <taxon>Viruses</taxon>
        <taxon>Duplodnaviria</taxon>
        <taxon>Heunggongvirae</taxon>
        <taxon>Uroviricota</taxon>
        <taxon>Caudoviricetes</taxon>
        <taxon>Pantevenvirales</taxon>
        <taxon>Straboviridae</taxon>
        <taxon>Schizotequatrovirus</taxon>
        <taxon>Schizotequatrovirus KVP40</taxon>
    </lineage>
</organism>
<evidence type="ECO:0000313" key="1">
    <source>
        <dbReference type="EMBL" id="QIW91221.1"/>
    </source>
</evidence>
<accession>A0A6H0X9X8</accession>
<gene>
    <name evidence="1" type="ORF">COHAPHLL_00385</name>
</gene>